<reference evidence="2" key="1">
    <citation type="submission" date="2021-01" db="EMBL/GenBank/DDBJ databases">
        <title>Genomic Encyclopedia of Type Strains, Phase IV (KMG-IV): sequencing the most valuable type-strain genomes for metagenomic binning, comparative biology and taxonomic classification.</title>
        <authorList>
            <person name="Goeker M."/>
        </authorList>
    </citation>
    <scope>NUCLEOTIDE SEQUENCE</scope>
    <source>
        <strain evidence="2">DSM 25523</strain>
    </source>
</reference>
<protein>
    <submittedName>
        <fullName evidence="2">Phage protein D</fullName>
    </submittedName>
</protein>
<dbReference type="SUPFAM" id="SSF69279">
    <property type="entry name" value="Phage tail proteins"/>
    <property type="match status" value="1"/>
</dbReference>
<keyword evidence="1" id="KW-0175">Coiled coil</keyword>
<keyword evidence="3" id="KW-1185">Reference proteome</keyword>
<dbReference type="RefSeq" id="WP_204520058.1">
    <property type="nucleotide sequence ID" value="NZ_JAFBEB010000022.1"/>
</dbReference>
<evidence type="ECO:0000256" key="1">
    <source>
        <dbReference type="SAM" id="Coils"/>
    </source>
</evidence>
<accession>A0A938Y2S4</accession>
<dbReference type="EMBL" id="JAFBEB010000022">
    <property type="protein sequence ID" value="MBM7592250.1"/>
    <property type="molecule type" value="Genomic_DNA"/>
</dbReference>
<dbReference type="Pfam" id="PF05954">
    <property type="entry name" value="Phage_GPD"/>
    <property type="match status" value="1"/>
</dbReference>
<dbReference type="Proteomes" id="UP000717624">
    <property type="component" value="Unassembled WGS sequence"/>
</dbReference>
<evidence type="ECO:0000313" key="3">
    <source>
        <dbReference type="Proteomes" id="UP000717624"/>
    </source>
</evidence>
<name>A0A938Y2S4_9BACL</name>
<comment type="caution">
    <text evidence="2">The sequence shown here is derived from an EMBL/GenBank/DDBJ whole genome shotgun (WGS) entry which is preliminary data.</text>
</comment>
<proteinExistence type="predicted"/>
<gene>
    <name evidence="2" type="ORF">JOD01_003912</name>
</gene>
<dbReference type="AlphaFoldDB" id="A0A938Y2S4"/>
<feature type="coiled-coil region" evidence="1">
    <location>
        <begin position="262"/>
        <end position="289"/>
    </location>
</feature>
<organism evidence="2 3">
    <name type="scientific">Brevibacillus fulvus</name>
    <dbReference type="NCBI Taxonomy" id="1125967"/>
    <lineage>
        <taxon>Bacteria</taxon>
        <taxon>Bacillati</taxon>
        <taxon>Bacillota</taxon>
        <taxon>Bacilli</taxon>
        <taxon>Bacillales</taxon>
        <taxon>Paenibacillaceae</taxon>
        <taxon>Brevibacillus</taxon>
    </lineage>
</organism>
<evidence type="ECO:0000313" key="2">
    <source>
        <dbReference type="EMBL" id="MBM7592250.1"/>
    </source>
</evidence>
<sequence length="343" mass="38036">MDMIDARRAELVIFYNGHDVSIDLSNYNLDFTYTDAAPGESDDIQITLEDRENKWKSPEWMPVQGDSIQAEIRTIGWEKSGEIKRLPLGNFEVDSVELDGPPDTVKIKATSLPVKGTAKQEKRTKAWENVTLESIAGEIAKRAGLKLTYLAPVNPTYERVDQTEQEDLAFLYSQAKEEGIAVKVASGQLVLFDEFEFEKGDPVATFTRGKDNILSYKFDWSASYAAYVACEVSYTQAKKKQTIKAKYVPPGAPTVGPVLKINEQADNEAEALRKARKILRDKNKEMSLASMSMMGDTRLATGVTILVSGFGTFDGKYLILSASHNIGSGGYTTSITMRKVLGW</sequence>